<dbReference type="Pfam" id="PF20464">
    <property type="entry name" value="MmeI_N"/>
    <property type="match status" value="1"/>
</dbReference>
<dbReference type="InterPro" id="IPR050953">
    <property type="entry name" value="N4_N6_ade-DNA_methylase"/>
</dbReference>
<feature type="domain" description="MmeI-like target recognition" evidence="7">
    <location>
        <begin position="619"/>
        <end position="822"/>
    </location>
</feature>
<feature type="domain" description="MmeI-like helicase spacer" evidence="6">
    <location>
        <begin position="180"/>
        <end position="259"/>
    </location>
</feature>
<dbReference type="PROSITE" id="PS00092">
    <property type="entry name" value="N6_MTASE"/>
    <property type="match status" value="1"/>
</dbReference>
<dbReference type="InterPro" id="IPR046816">
    <property type="entry name" value="MmeI_Mtase"/>
</dbReference>
<sequence length="931" mass="104892">MPLSWNEIKDRALRFSQEWADVASEDAEAKTFWDQFFDIFGVSRKRVASFEKRVKKIDGKDGYIDLLWKGVLLVEHKSRGKDLDRAHAQARDYFHGLSDAELPRYLLVSDFARFRLYDLEGEEAPLEFPLEELYKHVHGFGFIAGYQTHRFKEEDPVNVQAAERMGRLHDALREAGYEGHALEVFLVRLLFCLFADDTGIFGERQYFHELIRTRTSPDGSDLGMWLAQIFQTLNTPEEKRQKTLDEQLAALPYVNGRLFEEILPLAAFNAKMRQMLLDASALDWSRISPAIFGSMFQSVMDEKARRNLGAHYTSEKNILKLIGPLFLDELKAELEKAGNNDGKLKALHLRLANLRLLDPACGCGNFLVIAYRELRLLELEILKRLYSTQASVLTKVSEHVAVDVDQFYGIEIEEFPAQIAQVALWLMDHQMNQRVAEQFGEYFARLPLTKSPTIVHGNALRLDWDKVVPADKLDYILGNPPFVGAKLMSPEQRQDLLGVAGDLKGAGLLDLVAAWYLKAADYMQGTGIRCAFVSTNSIAQGEQVGVLWKSLLGKGIHIHFAHRTFQWTNEARGIAAVHCVIIGFGTGAASGIRLFEYESPRGDALERWVSRLNPYLVDADDILLPNRTAPICNVPIMKFGNQPIDGGNLVLMEDEREKIVSECPAASSWIRPFLGADEYINGGMRYCLWLKGAEPSSLKGCKPVLDRVNAVQAFRLSSKRQATRELADRPAEFAFVSHEECDYVVVPSVSSERRKYIPMGFLPKDVIASNLCLIIPGASKYELGVLVSEMHMAWVRQVCGRLESRYRYSAGIVYNNFPWPEIIEEKYRADIEQAAQGVLDARAAFPNSTLADLYDPLTMPPALLKAHKALDKAVDTAYIAAEKAAGRKPPKLGTDAERVAFLFERYQALTSLLSAAKKPARRKRAAKAEEY</sequence>
<dbReference type="AlphaFoldDB" id="A0A5B2Z9X5"/>
<proteinExistence type="predicted"/>
<dbReference type="InterPro" id="IPR029063">
    <property type="entry name" value="SAM-dependent_MTases_sf"/>
</dbReference>
<dbReference type="InterPro" id="IPR046819">
    <property type="entry name" value="MmeI_hel"/>
</dbReference>
<evidence type="ECO:0000256" key="2">
    <source>
        <dbReference type="ARBA" id="ARBA00022603"/>
    </source>
</evidence>
<feature type="domain" description="MmeI-like N-terminal" evidence="5">
    <location>
        <begin position="11"/>
        <end position="174"/>
    </location>
</feature>
<keyword evidence="3 10" id="KW-0808">Transferase</keyword>
<dbReference type="Pfam" id="PF20466">
    <property type="entry name" value="MmeI_TRD"/>
    <property type="match status" value="1"/>
</dbReference>
<evidence type="ECO:0000256" key="4">
    <source>
        <dbReference type="ARBA" id="ARBA00047942"/>
    </source>
</evidence>
<dbReference type="Pfam" id="PF20467">
    <property type="entry name" value="MmeI_C"/>
    <property type="match status" value="1"/>
</dbReference>
<dbReference type="Pfam" id="PF20465">
    <property type="entry name" value="MmeI_hel"/>
    <property type="match status" value="1"/>
</dbReference>
<evidence type="ECO:0000313" key="10">
    <source>
        <dbReference type="EMBL" id="KAA2284735.1"/>
    </source>
</evidence>
<reference evidence="10 11" key="2">
    <citation type="submission" date="2019-09" db="EMBL/GenBank/DDBJ databases">
        <authorList>
            <person name="Mazur A."/>
        </authorList>
    </citation>
    <scope>NUCLEOTIDE SEQUENCE [LARGE SCALE GENOMIC DNA]</scope>
    <source>
        <strain evidence="10 11">3729k</strain>
    </source>
</reference>
<dbReference type="SUPFAM" id="SSF53335">
    <property type="entry name" value="S-adenosyl-L-methionine-dependent methyltransferases"/>
    <property type="match status" value="1"/>
</dbReference>
<dbReference type="Proteomes" id="UP000322165">
    <property type="component" value="Unassembled WGS sequence"/>
</dbReference>
<organism evidence="10 11">
    <name type="scientific">Arenimonas fontis</name>
    <dbReference type="NCBI Taxonomy" id="2608255"/>
    <lineage>
        <taxon>Bacteria</taxon>
        <taxon>Pseudomonadati</taxon>
        <taxon>Pseudomonadota</taxon>
        <taxon>Gammaproteobacteria</taxon>
        <taxon>Lysobacterales</taxon>
        <taxon>Lysobacteraceae</taxon>
        <taxon>Arenimonas</taxon>
    </lineage>
</organism>
<evidence type="ECO:0000256" key="3">
    <source>
        <dbReference type="ARBA" id="ARBA00022679"/>
    </source>
</evidence>
<protein>
    <recommendedName>
        <fullName evidence="1">site-specific DNA-methyltransferase (adenine-specific)</fullName>
        <ecNumber evidence="1">2.1.1.72</ecNumber>
    </recommendedName>
</protein>
<name>A0A5B2Z9X5_9GAMM</name>
<dbReference type="EC" id="2.1.1.72" evidence="1"/>
<reference evidence="10 11" key="1">
    <citation type="submission" date="2019-09" db="EMBL/GenBank/DDBJ databases">
        <title>Arenimonas chukotkensis sp. nov., a bacterium isolated from Chukotka hot spring, Arctic region, Russia.</title>
        <authorList>
            <person name="Zayulina K.S."/>
            <person name="Prokofeva M.I."/>
            <person name="Elcheninov A.G."/>
            <person name="Novikov A."/>
            <person name="Kochetkova T.V."/>
            <person name="Kublanov I.V."/>
        </authorList>
    </citation>
    <scope>NUCLEOTIDE SEQUENCE [LARGE SCALE GENOMIC DNA]</scope>
    <source>
        <strain evidence="10 11">3729k</strain>
    </source>
</reference>
<evidence type="ECO:0000259" key="5">
    <source>
        <dbReference type="Pfam" id="PF20464"/>
    </source>
</evidence>
<evidence type="ECO:0000259" key="9">
    <source>
        <dbReference type="Pfam" id="PF20473"/>
    </source>
</evidence>
<evidence type="ECO:0000259" key="8">
    <source>
        <dbReference type="Pfam" id="PF20467"/>
    </source>
</evidence>
<dbReference type="InterPro" id="IPR002052">
    <property type="entry name" value="DNA_methylase_N6_adenine_CS"/>
</dbReference>
<evidence type="ECO:0000313" key="11">
    <source>
        <dbReference type="Proteomes" id="UP000322165"/>
    </source>
</evidence>
<keyword evidence="11" id="KW-1185">Reference proteome</keyword>
<comment type="caution">
    <text evidence="10">The sequence shown here is derived from an EMBL/GenBank/DDBJ whole genome shotgun (WGS) entry which is preliminary data.</text>
</comment>
<dbReference type="GO" id="GO:0003676">
    <property type="term" value="F:nucleic acid binding"/>
    <property type="evidence" value="ECO:0007669"/>
    <property type="project" value="InterPro"/>
</dbReference>
<dbReference type="PRINTS" id="PR00507">
    <property type="entry name" value="N12N6MTFRASE"/>
</dbReference>
<dbReference type="Pfam" id="PF20473">
    <property type="entry name" value="MmeI_Mtase"/>
    <property type="match status" value="1"/>
</dbReference>
<dbReference type="PANTHER" id="PTHR33841">
    <property type="entry name" value="DNA METHYLTRANSFERASE YEEA-RELATED"/>
    <property type="match status" value="1"/>
</dbReference>
<dbReference type="GO" id="GO:0009007">
    <property type="term" value="F:site-specific DNA-methyltransferase (adenine-specific) activity"/>
    <property type="evidence" value="ECO:0007669"/>
    <property type="project" value="UniProtKB-EC"/>
</dbReference>
<dbReference type="InterPro" id="IPR046820">
    <property type="entry name" value="MmeI_TRD"/>
</dbReference>
<gene>
    <name evidence="10" type="ORF">F0415_08550</name>
</gene>
<evidence type="ECO:0000259" key="7">
    <source>
        <dbReference type="Pfam" id="PF20466"/>
    </source>
</evidence>
<dbReference type="PANTHER" id="PTHR33841:SF1">
    <property type="entry name" value="DNA METHYLTRANSFERASE A"/>
    <property type="match status" value="1"/>
</dbReference>
<evidence type="ECO:0000256" key="1">
    <source>
        <dbReference type="ARBA" id="ARBA00011900"/>
    </source>
</evidence>
<comment type="catalytic activity">
    <reaction evidence="4">
        <text>a 2'-deoxyadenosine in DNA + S-adenosyl-L-methionine = an N(6)-methyl-2'-deoxyadenosine in DNA + S-adenosyl-L-homocysteine + H(+)</text>
        <dbReference type="Rhea" id="RHEA:15197"/>
        <dbReference type="Rhea" id="RHEA-COMP:12418"/>
        <dbReference type="Rhea" id="RHEA-COMP:12419"/>
        <dbReference type="ChEBI" id="CHEBI:15378"/>
        <dbReference type="ChEBI" id="CHEBI:57856"/>
        <dbReference type="ChEBI" id="CHEBI:59789"/>
        <dbReference type="ChEBI" id="CHEBI:90615"/>
        <dbReference type="ChEBI" id="CHEBI:90616"/>
        <dbReference type="EC" id="2.1.1.72"/>
    </reaction>
</comment>
<evidence type="ECO:0000259" key="6">
    <source>
        <dbReference type="Pfam" id="PF20465"/>
    </source>
</evidence>
<keyword evidence="2 10" id="KW-0489">Methyltransferase</keyword>
<feature type="domain" description="MmeI-like DNA-methyltransferase" evidence="9">
    <location>
        <begin position="334"/>
        <end position="587"/>
    </location>
</feature>
<dbReference type="Gene3D" id="3.40.50.150">
    <property type="entry name" value="Vaccinia Virus protein VP39"/>
    <property type="match status" value="1"/>
</dbReference>
<feature type="domain" description="MmeI-like C-terminal" evidence="8">
    <location>
        <begin position="824"/>
        <end position="913"/>
    </location>
</feature>
<dbReference type="GO" id="GO:0032259">
    <property type="term" value="P:methylation"/>
    <property type="evidence" value="ECO:0007669"/>
    <property type="project" value="UniProtKB-KW"/>
</dbReference>
<dbReference type="EMBL" id="VUOD01000005">
    <property type="protein sequence ID" value="KAA2284735.1"/>
    <property type="molecule type" value="Genomic_DNA"/>
</dbReference>
<dbReference type="InterPro" id="IPR046818">
    <property type="entry name" value="MmeI_C"/>
</dbReference>
<dbReference type="InterPro" id="IPR046817">
    <property type="entry name" value="MmeI_N"/>
</dbReference>
<accession>A0A5B2Z9X5</accession>
<dbReference type="RefSeq" id="WP_149860793.1">
    <property type="nucleotide sequence ID" value="NZ_VUOD01000005.1"/>
</dbReference>